<evidence type="ECO:0000313" key="4">
    <source>
        <dbReference type="EMBL" id="GFG35547.1"/>
    </source>
</evidence>
<dbReference type="PANTHER" id="PTHR10796">
    <property type="entry name" value="PATCHED-RELATED"/>
    <property type="match status" value="1"/>
</dbReference>
<gene>
    <name evidence="4" type="ORF">Cfor_08282</name>
</gene>
<dbReference type="Proteomes" id="UP000502823">
    <property type="component" value="Unassembled WGS sequence"/>
</dbReference>
<dbReference type="PROSITE" id="PS50156">
    <property type="entry name" value="SSD"/>
    <property type="match status" value="1"/>
</dbReference>
<accession>A0A6L2Q0R3</accession>
<dbReference type="InterPro" id="IPR000731">
    <property type="entry name" value="SSD"/>
</dbReference>
<dbReference type="Pfam" id="PF12349">
    <property type="entry name" value="Sterol-sensing"/>
    <property type="match status" value="1"/>
</dbReference>
<reference evidence="5" key="1">
    <citation type="submission" date="2020-01" db="EMBL/GenBank/DDBJ databases">
        <title>Draft genome sequence of the Termite Coptotermes fromosanus.</title>
        <authorList>
            <person name="Itakura S."/>
            <person name="Yosikawa Y."/>
            <person name="Umezawa K."/>
        </authorList>
    </citation>
    <scope>NUCLEOTIDE SEQUENCE [LARGE SCALE GENOMIC DNA]</scope>
</reference>
<dbReference type="SUPFAM" id="SSF82866">
    <property type="entry name" value="Multidrug efflux transporter AcrB transmembrane domain"/>
    <property type="match status" value="2"/>
</dbReference>
<comment type="caution">
    <text evidence="4">The sequence shown here is derived from an EMBL/GenBank/DDBJ whole genome shotgun (WGS) entry which is preliminary data.</text>
</comment>
<keyword evidence="2" id="KW-0812">Transmembrane</keyword>
<comment type="similarity">
    <text evidence="1">Belongs to the patched family.</text>
</comment>
<keyword evidence="2" id="KW-1133">Transmembrane helix</keyword>
<dbReference type="OrthoDB" id="6510177at2759"/>
<dbReference type="GO" id="GO:0016020">
    <property type="term" value="C:membrane"/>
    <property type="evidence" value="ECO:0007669"/>
    <property type="project" value="TreeGrafter"/>
</dbReference>
<evidence type="ECO:0000256" key="1">
    <source>
        <dbReference type="ARBA" id="ARBA00005585"/>
    </source>
</evidence>
<dbReference type="AlphaFoldDB" id="A0A6L2Q0R3"/>
<feature type="transmembrane region" description="Helical" evidence="2">
    <location>
        <begin position="384"/>
        <end position="412"/>
    </location>
</feature>
<dbReference type="InterPro" id="IPR051697">
    <property type="entry name" value="Patched_domain-protein"/>
</dbReference>
<evidence type="ECO:0000259" key="3">
    <source>
        <dbReference type="PROSITE" id="PS50156"/>
    </source>
</evidence>
<dbReference type="InterPro" id="IPR053958">
    <property type="entry name" value="HMGCR/SNAP/NPC1-like_SSD"/>
</dbReference>
<feature type="transmembrane region" description="Helical" evidence="2">
    <location>
        <begin position="358"/>
        <end position="377"/>
    </location>
</feature>
<dbReference type="PANTHER" id="PTHR10796:SF130">
    <property type="entry name" value="PATCHED DOMAIN-CONTAINING PROTEIN 3-LIKE PROTEIN"/>
    <property type="match status" value="1"/>
</dbReference>
<evidence type="ECO:0000256" key="2">
    <source>
        <dbReference type="SAM" id="Phobius"/>
    </source>
</evidence>
<feature type="domain" description="SSD" evidence="3">
    <location>
        <begin position="355"/>
        <end position="515"/>
    </location>
</feature>
<sequence length="904" mass="103092">MQIVLCDCLSDILVDNSQVESDPVKGPQKMTIIRPQECSVRRPLKCWLYGRLHCLARWTDCVYAGISEIYIICERITTSVVTVTPEMFQRTWQEIETGKAIGTRPLPFLFLSLSICLVSSLGLVLWKEEVDDVQLFMPVDSHVRHDASWVERNFRDEMRFESVIVEAENVLTPAVLASIAELEIAVRGIVAAGHNWTDVCARYLTWFPNVNESEVTDELQEYMKDYEFQDSCIYQSVLRIWASNGTMDNVFKLDQETIIENITHATSHGKFSDVLEKVEPLLSGIKWDSQGYIIGAKATILNWILKKTNRWSPEWELEFIQKVLFSNRTVPHGVKLYAVTTRSYLDFLHQVLQNNKTVLFAGFTLIIVYVVVMLGRFNSVEQRVYLSLLGVSVVGQSILASYGLCFYMGFFWGPIHPILPFLLLGVGVDNSFVIMQCLDNLSNEDKATSVPERLGRALQQAGVAITITSLTDILAFAIGTSTIMPFLRSFCMFAATGIFFLYVFEILFFVSCLAIDERRLQSRRDGCICTVHRNWKPNDCSQRNIQKIVFNKYVGPVMMKTPVKVCVLVGTLLVFALNVWFVFKVEQKFDPMWYLNSESYPMQYNNKLNEHFPEYGKRAGIYLGSGINYFTDKDKLCDLYARLERNPYINQGTLDFWYMKFQNWLHEKYSLPTSEDETMSYISEFLLMSQNGQNYIKDIKFSAFPFGDYNITASQIPIQHILMNTTTEQVKAMESLRDIIRNVNISSENIVSYSHEYVSWTANKIIGDELLRNLGLTICAVAIVTLILIQNLQTSFWVICCVIFTVVDVVGSMYWLGLTIEISTSIMILLCAGLAVDYSAHIGNEFTRLQGTRDEGHNMKSRGVQSGDIRGCDVTKVADIAVEMWWSAIFIGRADQALCHPVVE</sequence>
<evidence type="ECO:0000313" key="5">
    <source>
        <dbReference type="Proteomes" id="UP000502823"/>
    </source>
</evidence>
<dbReference type="EMBL" id="BLKM01000554">
    <property type="protein sequence ID" value="GFG35547.1"/>
    <property type="molecule type" value="Genomic_DNA"/>
</dbReference>
<feature type="transmembrane region" description="Helical" evidence="2">
    <location>
        <begin position="418"/>
        <end position="441"/>
    </location>
</feature>
<feature type="transmembrane region" description="Helical" evidence="2">
    <location>
        <begin position="565"/>
        <end position="583"/>
    </location>
</feature>
<keyword evidence="2" id="KW-0472">Membrane</keyword>
<organism evidence="4 5">
    <name type="scientific">Coptotermes formosanus</name>
    <name type="common">Formosan subterranean termite</name>
    <dbReference type="NCBI Taxonomy" id="36987"/>
    <lineage>
        <taxon>Eukaryota</taxon>
        <taxon>Metazoa</taxon>
        <taxon>Ecdysozoa</taxon>
        <taxon>Arthropoda</taxon>
        <taxon>Hexapoda</taxon>
        <taxon>Insecta</taxon>
        <taxon>Pterygota</taxon>
        <taxon>Neoptera</taxon>
        <taxon>Polyneoptera</taxon>
        <taxon>Dictyoptera</taxon>
        <taxon>Blattodea</taxon>
        <taxon>Blattoidea</taxon>
        <taxon>Termitoidae</taxon>
        <taxon>Rhinotermitidae</taxon>
        <taxon>Coptotermes</taxon>
    </lineage>
</organism>
<proteinExistence type="inferred from homology"/>
<feature type="transmembrane region" description="Helical" evidence="2">
    <location>
        <begin position="770"/>
        <end position="789"/>
    </location>
</feature>
<keyword evidence="5" id="KW-1185">Reference proteome</keyword>
<protein>
    <recommendedName>
        <fullName evidence="3">SSD domain-containing protein</fullName>
    </recommendedName>
</protein>
<feature type="transmembrane region" description="Helical" evidence="2">
    <location>
        <begin position="493"/>
        <end position="515"/>
    </location>
</feature>
<dbReference type="InParanoid" id="A0A6L2Q0R3"/>
<name>A0A6L2Q0R3_COPFO</name>
<dbReference type="Gene3D" id="1.20.1640.10">
    <property type="entry name" value="Multidrug efflux transporter AcrB transmembrane domain"/>
    <property type="match status" value="2"/>
</dbReference>
<feature type="transmembrane region" description="Helical" evidence="2">
    <location>
        <begin position="822"/>
        <end position="840"/>
    </location>
</feature>
<feature type="transmembrane region" description="Helical" evidence="2">
    <location>
        <begin position="462"/>
        <end position="487"/>
    </location>
</feature>
<feature type="transmembrane region" description="Helical" evidence="2">
    <location>
        <begin position="796"/>
        <end position="816"/>
    </location>
</feature>